<dbReference type="PANTHER" id="PTHR24026:SF133">
    <property type="entry name" value="CADHERIN-RELATED FAMILY MEMBER 2"/>
    <property type="match status" value="1"/>
</dbReference>
<dbReference type="GO" id="GO:0007411">
    <property type="term" value="P:axon guidance"/>
    <property type="evidence" value="ECO:0007669"/>
    <property type="project" value="UniProtKB-ARBA"/>
</dbReference>
<gene>
    <name evidence="10" type="ORF">CAUJ_LOCUS4066</name>
</gene>
<name>A0A8S1GXJ9_9PELO</name>
<dbReference type="Gene3D" id="3.30.420.10">
    <property type="entry name" value="Ribonuclease H-like superfamily/Ribonuclease H"/>
    <property type="match status" value="1"/>
</dbReference>
<dbReference type="FunFam" id="2.60.40.60:FF:000094">
    <property type="entry name" value="protocadherin gamma-C4 isoform X2"/>
    <property type="match status" value="1"/>
</dbReference>
<dbReference type="InterPro" id="IPR041426">
    <property type="entry name" value="Mos1_HTH"/>
</dbReference>
<keyword evidence="6" id="KW-1133">Transmembrane helix</keyword>
<dbReference type="GO" id="GO:0005886">
    <property type="term" value="C:plasma membrane"/>
    <property type="evidence" value="ECO:0007669"/>
    <property type="project" value="InterPro"/>
</dbReference>
<dbReference type="CDD" id="cd11304">
    <property type="entry name" value="Cadherin_repeat"/>
    <property type="match status" value="4"/>
</dbReference>
<comment type="caution">
    <text evidence="10">The sequence shown here is derived from an EMBL/GenBank/DDBJ whole genome shotgun (WGS) entry which is preliminary data.</text>
</comment>
<evidence type="ECO:0000256" key="2">
    <source>
        <dbReference type="ARBA" id="ARBA00022536"/>
    </source>
</evidence>
<dbReference type="Proteomes" id="UP000835052">
    <property type="component" value="Unassembled WGS sequence"/>
</dbReference>
<evidence type="ECO:0000256" key="4">
    <source>
        <dbReference type="ARBA" id="ARBA00022737"/>
    </source>
</evidence>
<dbReference type="SUPFAM" id="SSF49313">
    <property type="entry name" value="Cadherin-like"/>
    <property type="match status" value="4"/>
</dbReference>
<feature type="domain" description="Cadherin" evidence="9">
    <location>
        <begin position="236"/>
        <end position="341"/>
    </location>
</feature>
<dbReference type="SMART" id="SM00112">
    <property type="entry name" value="CA"/>
    <property type="match status" value="4"/>
</dbReference>
<dbReference type="GO" id="GO:0007156">
    <property type="term" value="P:homophilic cell adhesion via plasma membrane adhesion molecules"/>
    <property type="evidence" value="ECO:0007669"/>
    <property type="project" value="InterPro"/>
</dbReference>
<dbReference type="Gene3D" id="2.60.40.60">
    <property type="entry name" value="Cadherins"/>
    <property type="match status" value="4"/>
</dbReference>
<dbReference type="GO" id="GO:0005509">
    <property type="term" value="F:calcium ion binding"/>
    <property type="evidence" value="ECO:0007669"/>
    <property type="project" value="UniProtKB-UniRule"/>
</dbReference>
<proteinExistence type="predicted"/>
<dbReference type="OrthoDB" id="6252479at2759"/>
<dbReference type="PRINTS" id="PR00205">
    <property type="entry name" value="CADHERIN"/>
</dbReference>
<dbReference type="Pfam" id="PF17906">
    <property type="entry name" value="HTH_48"/>
    <property type="match status" value="1"/>
</dbReference>
<keyword evidence="7" id="KW-0472">Membrane</keyword>
<dbReference type="Pfam" id="PF00028">
    <property type="entry name" value="Cadherin"/>
    <property type="match status" value="3"/>
</dbReference>
<evidence type="ECO:0000313" key="11">
    <source>
        <dbReference type="Proteomes" id="UP000835052"/>
    </source>
</evidence>
<evidence type="ECO:0000256" key="3">
    <source>
        <dbReference type="ARBA" id="ARBA00022692"/>
    </source>
</evidence>
<evidence type="ECO:0000256" key="7">
    <source>
        <dbReference type="ARBA" id="ARBA00023136"/>
    </source>
</evidence>
<evidence type="ECO:0000256" key="1">
    <source>
        <dbReference type="ARBA" id="ARBA00004370"/>
    </source>
</evidence>
<feature type="domain" description="Cadherin" evidence="9">
    <location>
        <begin position="29"/>
        <end position="133"/>
    </location>
</feature>
<dbReference type="PROSITE" id="PS00232">
    <property type="entry name" value="CADHERIN_1"/>
    <property type="match status" value="3"/>
</dbReference>
<feature type="domain" description="Cadherin" evidence="9">
    <location>
        <begin position="520"/>
        <end position="616"/>
    </location>
</feature>
<comment type="subcellular location">
    <subcellularLocation>
        <location evidence="1">Membrane</location>
    </subcellularLocation>
</comment>
<evidence type="ECO:0000256" key="8">
    <source>
        <dbReference type="PROSITE-ProRule" id="PRU00043"/>
    </source>
</evidence>
<evidence type="ECO:0000256" key="6">
    <source>
        <dbReference type="ARBA" id="ARBA00022989"/>
    </source>
</evidence>
<dbReference type="InterPro" id="IPR002126">
    <property type="entry name" value="Cadherin-like_dom"/>
</dbReference>
<reference evidence="10" key="1">
    <citation type="submission" date="2020-10" db="EMBL/GenBank/DDBJ databases">
        <authorList>
            <person name="Kikuchi T."/>
        </authorList>
    </citation>
    <scope>NUCLEOTIDE SEQUENCE</scope>
    <source>
        <strain evidence="10">NKZ352</strain>
    </source>
</reference>
<dbReference type="AlphaFoldDB" id="A0A8S1GXJ9"/>
<keyword evidence="2" id="KW-0245">EGF-like domain</keyword>
<dbReference type="InterPro" id="IPR015919">
    <property type="entry name" value="Cadherin-like_sf"/>
</dbReference>
<dbReference type="PANTHER" id="PTHR24026">
    <property type="entry name" value="FAT ATYPICAL CADHERIN-RELATED"/>
    <property type="match status" value="1"/>
</dbReference>
<keyword evidence="4" id="KW-0677">Repeat</keyword>
<evidence type="ECO:0000256" key="5">
    <source>
        <dbReference type="ARBA" id="ARBA00022837"/>
    </source>
</evidence>
<dbReference type="InterPro" id="IPR036397">
    <property type="entry name" value="RNaseH_sf"/>
</dbReference>
<dbReference type="GO" id="GO:0003676">
    <property type="term" value="F:nucleic acid binding"/>
    <property type="evidence" value="ECO:0007669"/>
    <property type="project" value="InterPro"/>
</dbReference>
<dbReference type="FunFam" id="2.60.40.60:FF:000020">
    <property type="entry name" value="Dachsous cadherin-related 1b"/>
    <property type="match status" value="1"/>
</dbReference>
<keyword evidence="11" id="KW-1185">Reference proteome</keyword>
<sequence length="824" mass="91308">MADVEGGGSNHTQVLIHIEDQNDNAPKFSSSLVEIVVREDQPSGEAFYVVHAIDKDRKKNGRVRYSLLSSHPPSPVVVDGVTGQLILKGAFDHESVRDFKIRVKAQDEGIPPKSSNITVVLHISDVNDNAPIFERHEYRAEVVENSAAKIEVAKIVARDADSQENGQVLYRVTNGSEYFGIDEKLGTLYTKRSFDREIIDHVDVTVVAEDRGMPSHSTTTHVRVDVLDVNDNSPSCQSISALVILSTAGPSSVVGTIVAVDPDKGLNGSVVYRSQIQHSLFIVKANGDVQLRRPLKESDASDFRLSVIASDQGVPRKSSVCHVAIKVSKGESDVILTEPFARSISLPENCSSYCRIESFHATGVAKWQLQSSELSNHFVIREGVLSLMSVPSHRPPYTLTLILSDSQGRQKHVPIRIHALSAKNQQPPIRLQDSMAIGARIGSVGESSSTGEYFYKPLNSSNCPFALDESSGALYLAEKIREPEVFTCLFQRYNTTDGVAEEFSVDFETTSNQLDKPVFENWTVRTTVRENVSPGSVIATMNASASDSTTVNYRFREESLQFSIDQFTGAVSLVESLHWHEASVHLLVVEAFVGARSTSSVLIVEVEDINDCAPQFLSCRVQLPVQAEMDQGRIRTFVYYELLLGNDTGTAIANICRACKEDTVSQRTVRRWFNRFESGDTSRPAPAEDHALLLEVTASIYTDQFEKLAAAIREKRPRRASVHFQHDNARPHVAKETQQKLATLGWETVSHPPYSSDLAPSDYHLFRPLEHRSAGRKFTNYDNLKSDFADLFESQPPEFWGKGIGDLPNRWTTVVNTCGDCIVD</sequence>
<dbReference type="InterPro" id="IPR020894">
    <property type="entry name" value="Cadherin_CS"/>
</dbReference>
<accession>A0A8S1GXJ9</accession>
<feature type="domain" description="Cadherin" evidence="9">
    <location>
        <begin position="134"/>
        <end position="236"/>
    </location>
</feature>
<evidence type="ECO:0000259" key="9">
    <source>
        <dbReference type="PROSITE" id="PS50268"/>
    </source>
</evidence>
<dbReference type="Gene3D" id="1.10.10.1450">
    <property type="match status" value="1"/>
</dbReference>
<protein>
    <recommendedName>
        <fullName evidence="9">Cadherin domain-containing protein</fullName>
    </recommendedName>
</protein>
<organism evidence="10 11">
    <name type="scientific">Caenorhabditis auriculariae</name>
    <dbReference type="NCBI Taxonomy" id="2777116"/>
    <lineage>
        <taxon>Eukaryota</taxon>
        <taxon>Metazoa</taxon>
        <taxon>Ecdysozoa</taxon>
        <taxon>Nematoda</taxon>
        <taxon>Chromadorea</taxon>
        <taxon>Rhabditida</taxon>
        <taxon>Rhabditina</taxon>
        <taxon>Rhabditomorpha</taxon>
        <taxon>Rhabditoidea</taxon>
        <taxon>Rhabditidae</taxon>
        <taxon>Peloderinae</taxon>
        <taxon>Caenorhabditis</taxon>
    </lineage>
</organism>
<keyword evidence="5 8" id="KW-0106">Calcium</keyword>
<dbReference type="EMBL" id="CAJGYM010000008">
    <property type="protein sequence ID" value="CAD6188147.1"/>
    <property type="molecule type" value="Genomic_DNA"/>
</dbReference>
<dbReference type="PROSITE" id="PS50268">
    <property type="entry name" value="CADHERIN_2"/>
    <property type="match status" value="4"/>
</dbReference>
<keyword evidence="3" id="KW-0812">Transmembrane</keyword>
<evidence type="ECO:0000313" key="10">
    <source>
        <dbReference type="EMBL" id="CAD6188147.1"/>
    </source>
</evidence>